<keyword evidence="4 6" id="KW-1133">Transmembrane helix</keyword>
<evidence type="ECO:0000256" key="2">
    <source>
        <dbReference type="ARBA" id="ARBA00022475"/>
    </source>
</evidence>
<comment type="caution">
    <text evidence="8">The sequence shown here is derived from an EMBL/GenBank/DDBJ whole genome shotgun (WGS) entry which is preliminary data.</text>
</comment>
<dbReference type="AlphaFoldDB" id="A0A1G1W0A2"/>
<evidence type="ECO:0000256" key="3">
    <source>
        <dbReference type="ARBA" id="ARBA00022692"/>
    </source>
</evidence>
<reference evidence="8 9" key="1">
    <citation type="journal article" date="2016" name="Nat. Commun.">
        <title>Thousands of microbial genomes shed light on interconnected biogeochemical processes in an aquifer system.</title>
        <authorList>
            <person name="Anantharaman K."/>
            <person name="Brown C.T."/>
            <person name="Hug L.A."/>
            <person name="Sharon I."/>
            <person name="Castelle C.J."/>
            <person name="Probst A.J."/>
            <person name="Thomas B.C."/>
            <person name="Singh A."/>
            <person name="Wilkins M.J."/>
            <person name="Karaoz U."/>
            <person name="Brodie E.L."/>
            <person name="Williams K.H."/>
            <person name="Hubbard S.S."/>
            <person name="Banfield J.F."/>
        </authorList>
    </citation>
    <scope>NUCLEOTIDE SEQUENCE [LARGE SCALE GENOMIC DNA]</scope>
</reference>
<dbReference type="Gene3D" id="3.30.450.20">
    <property type="entry name" value="PAS domain"/>
    <property type="match status" value="1"/>
</dbReference>
<dbReference type="InterPro" id="IPR033479">
    <property type="entry name" value="dCache_1"/>
</dbReference>
<dbReference type="EMBL" id="MHCL01000016">
    <property type="protein sequence ID" value="OGY21092.1"/>
    <property type="molecule type" value="Genomic_DNA"/>
</dbReference>
<name>A0A1G1W0A2_9BACT</name>
<dbReference type="Pfam" id="PF02743">
    <property type="entry name" value="dCache_1"/>
    <property type="match status" value="1"/>
</dbReference>
<proteinExistence type="predicted"/>
<gene>
    <name evidence="8" type="ORF">A3A65_03290</name>
</gene>
<feature type="transmembrane region" description="Helical" evidence="6">
    <location>
        <begin position="319"/>
        <end position="339"/>
    </location>
</feature>
<feature type="domain" description="Cache" evidence="7">
    <location>
        <begin position="43"/>
        <end position="299"/>
    </location>
</feature>
<dbReference type="STRING" id="1797593.A3A65_03290"/>
<evidence type="ECO:0000259" key="7">
    <source>
        <dbReference type="Pfam" id="PF02743"/>
    </source>
</evidence>
<comment type="subcellular location">
    <subcellularLocation>
        <location evidence="1">Cell membrane</location>
        <topology evidence="1">Multi-pass membrane protein</topology>
    </subcellularLocation>
</comment>
<sequence length="372" mass="41697">MSIWPVHWKLRTLVIVLTFALVSIFTLSTLLVYSTREEVVWIQTTRIGTQEQVVARAGAKRIESFFRRVETDLHIMSQARAVGAYERSQTGSLLEVAVDRYAGTPLVSFVRVNKDGQIVLSINRERIPINVGVDVNDRSYFLWAKEQTDAGGVFLSEPIIARAGPLEGQKILVVAVPSYRDGVFDGVMFASIGFDQLIDEYVKSLAVYEGVQTILLDREGNILSGVFAQDDVGHNARDIIASDYPDKQKLYEGYLDEILSGVNSWVEVDLQFTQEGKSGRWIVGFAPMSFGERMWSVVVLVSHDEALGRFERYQQYSQLGLVFAGLGVVSIGLLSIVSMRKAQLIWYKRGFERAKKLKKDAIHAVGIDGKHR</sequence>
<organism evidence="8 9">
    <name type="scientific">Candidatus Chisholmbacteria bacterium RIFCSPLOWO2_01_FULL_49_14</name>
    <dbReference type="NCBI Taxonomy" id="1797593"/>
    <lineage>
        <taxon>Bacteria</taxon>
        <taxon>Candidatus Chisholmiibacteriota</taxon>
    </lineage>
</organism>
<evidence type="ECO:0000256" key="6">
    <source>
        <dbReference type="SAM" id="Phobius"/>
    </source>
</evidence>
<keyword evidence="5 6" id="KW-0472">Membrane</keyword>
<evidence type="ECO:0000313" key="8">
    <source>
        <dbReference type="EMBL" id="OGY21092.1"/>
    </source>
</evidence>
<dbReference type="Proteomes" id="UP000176723">
    <property type="component" value="Unassembled WGS sequence"/>
</dbReference>
<feature type="transmembrane region" description="Helical" evidence="6">
    <location>
        <begin position="12"/>
        <end position="33"/>
    </location>
</feature>
<dbReference type="GO" id="GO:0005886">
    <property type="term" value="C:plasma membrane"/>
    <property type="evidence" value="ECO:0007669"/>
    <property type="project" value="UniProtKB-SubCell"/>
</dbReference>
<evidence type="ECO:0000313" key="9">
    <source>
        <dbReference type="Proteomes" id="UP000176723"/>
    </source>
</evidence>
<keyword evidence="3 6" id="KW-0812">Transmembrane</keyword>
<evidence type="ECO:0000256" key="1">
    <source>
        <dbReference type="ARBA" id="ARBA00004651"/>
    </source>
</evidence>
<accession>A0A1G1W0A2</accession>
<evidence type="ECO:0000256" key="5">
    <source>
        <dbReference type="ARBA" id="ARBA00023136"/>
    </source>
</evidence>
<evidence type="ECO:0000256" key="4">
    <source>
        <dbReference type="ARBA" id="ARBA00022989"/>
    </source>
</evidence>
<dbReference type="CDD" id="cd12914">
    <property type="entry name" value="PDC1_DGC_like"/>
    <property type="match status" value="1"/>
</dbReference>
<keyword evidence="2" id="KW-1003">Cell membrane</keyword>
<protein>
    <recommendedName>
        <fullName evidence="7">Cache domain-containing protein</fullName>
    </recommendedName>
</protein>